<dbReference type="InterPro" id="IPR008454">
    <property type="entry name" value="Collagen-bd_Cna-like_B-typ_dom"/>
</dbReference>
<protein>
    <submittedName>
        <fullName evidence="6">DUF5979 domain-containing protein</fullName>
    </submittedName>
</protein>
<evidence type="ECO:0000259" key="3">
    <source>
        <dbReference type="Pfam" id="PF01345"/>
    </source>
</evidence>
<evidence type="ECO:0000256" key="2">
    <source>
        <dbReference type="SAM" id="Phobius"/>
    </source>
</evidence>
<feature type="transmembrane region" description="Helical" evidence="2">
    <location>
        <begin position="2198"/>
        <end position="2221"/>
    </location>
</feature>
<keyword evidence="7" id="KW-1185">Reference proteome</keyword>
<keyword evidence="2" id="KW-1133">Transmembrane helix</keyword>
<feature type="domain" description="CNA-B" evidence="4">
    <location>
        <begin position="1113"/>
        <end position="1219"/>
    </location>
</feature>
<sequence>MMKSRKWLICLMTILMVLSLVPYTLLARELDQSEIPQASETLAFDSAGVHYLQMAEGNLLILDDDGGVRYDIPADVAEQFISDGELDIEGLSAAVDSMNGVMGISEEGAGTSAMKAKAKTSALYAQTPSGVAYIDAAKYFHFTCDSGEDTADVLNGAVQEQLKKNYNLTEAAVPAGLLRDTLPEGIEENGKIHTYLSASVNNVQIHYVGLISIDGTDYVFYTVDHEVTPNTLYAVLKINGKTETGDDKDKIQVKYEHVTGHQLSYKATVKGGSELPEGWTTDRIFGEDERPLVLTGDDGKKPNAIVPVNIPRGYTAEFKAEFVSGEGGGNSDTVPVRFDDGTVTKEVLKLGVERAYNTDNTMIHPSAEAGETDERSAYVYVECTHEDHISDQNLGEVVVTVELTPYDQPAFDAGWWLRQNSAKDRFSFHGLKEQHADNPTWATNMWAYDGTSDRAATDVQTANNAKAARVSRQADGSYTLVWQINGISQNADNNGYSGVVNTLIDKLEINGETIRVPMIPENNNSLGDKYVNSDCLYKETETTTLSSGTVITLTVEAYGRYSSKQQAYMVRTYTLTATNCYEDLTITDGNFNFSNKKQVVIQSEGVSDLETWTHAQMKGAFSTTGDYWDEKNWSKDNPAAWWASLDSLGNVINRTNDNWNGNWFSDPVRFKRELGYGEPQIKVWLVDNTADIGTDDVYVLAQTNDKLTTEGKELLKKYKNYDADSSLLVELLALNSNKTDSNLTANGKVEQMEAQSNWGGKYDYIGNSGQLDGSSNAINPCGWAYLMEDSNFLFGGLGDGLPGNRRGQAYSTWTNHSNSPSAEGYYYFRTTELMDRYMRSGVDCSQVIIEITADPVRAGIQYEENIGSKDEPDAGSGELPKDSVVTNMPYASNDEYDNGGNKDEGKLGGYNVIDNDTIKISPTVPMEEDRLYIFDHWQLVDNEGKDVEGEEYTFQPGETVKIHEILSDQLTNAYQEQGKGDDKRAVFTLEAVWVSADEYSGTSIPVTVNYHMVTVDKNQSPTSYTETTFYSESIGAVRETEAWANIFADDGVSLNEKVKQILADHNYTSSEGYMIFPKALKSEYESTYRIESVDAESATLDIYLVEDFDVSVITVNKTWSSSDNDTAIPDGILPRTITVQLQSRIDDTGSWNNVGNPVTLNVSKNEDGTVKTQEHTWTQFKEDENGKTYRFRVIEVTAGDASITQDPNDANKASFKIANSEDPNEPFKFTVAYTRNDPADLNQGENLAWNTEIENTYQVPEPNVGSLKITKKVPNDANNSQNFTFEVKLDLPEGESWAYDNVENAVLAQKVEAANTYTFTMQKDGVVTLKNIPAGTNCTITEQLSAEQNYKIAYSGNDVLTSQGATATTNIAKGYVSDITVTNTAMGKFSLEKKVYGPNGENDLNWIDDTKFSIHVDFELPETLLPAGTDLPKTIEFTGSDAEGNPISESLTHLSGREYRMELNLNNKDGKLTFDVPLTTTYKAHEHQSSGYRFVEAKGGTADNGDDGEIGNTKGTITADASGITFINQRDHGSLKVKKTVEGNGQKDPYTFSLVFYDENNQPIKQGPFAVASEDESKLKKFDSSTGIYTFELKEDESITFKAIPSGLRYVVQEQENPDYIIWHQANDLTLHKGSSTDQQQKLTISSDHADGSVGNTVTFINEVKPVILNGKKIWDNLPTDENFVLPEKIEIQLGTLDAAGNWKEFKDDNDTYSVTAMAALDWKYEFGYARELPRFDEDGNAITYAVRELDEKGQPVSDAVTFKESDYEVEYGELSGADYSSNSEKIGFVQNITNTLKWNHTYTINYYQDSMDDPTNLIASVTKGNAYVNQQITLAHGTDEGELEYKRPNGYQSGRQQGSIPYVIQKDDTQNIINVLFTSLGNPYKTVDQNRVFVGDTLTYTIGWRNEGSDTVNKVVISDVVPKGLIVDEDSITLDGSYDAQTRTITWEFEDIASKGEVEVSFEAVVDQTVDFDKPISNLATVKLNDDDPIPTEPADTEIVKKHSITFLPGNHGQINETASFEVVDNSTMKQDGHFVPKVEADKQWTFTGKWDDGNGNLYTEEEILNMQINKDMTFTAVYEEIVPTIEHTVIFDKGDHGNISGNDTFTVEAGSSLHESGGKVPIVNADGDWVFIGWIIEGKGDQVYTSAEVATMKIKGDVKFIAQYQKADKPITDPNEPSDQPAEETDVPSTGDRTDIAFWMILMLVSACSLAVFALGNYMQKKMKH</sequence>
<name>A0ABT1SHV0_9FIRM</name>
<accession>A0ABT1SHV0</accession>
<feature type="domain" description="DUF11" evidence="3">
    <location>
        <begin position="1886"/>
        <end position="1993"/>
    </location>
</feature>
<keyword evidence="2" id="KW-0812">Transmembrane</keyword>
<comment type="caution">
    <text evidence="6">The sequence shown here is derived from an EMBL/GenBank/DDBJ whole genome shotgun (WGS) entry which is preliminary data.</text>
</comment>
<dbReference type="Pfam" id="PF24547">
    <property type="entry name" value="DUF7601"/>
    <property type="match status" value="2"/>
</dbReference>
<dbReference type="InterPro" id="IPR055382">
    <property type="entry name" value="DUF7601"/>
</dbReference>
<dbReference type="EMBL" id="JANGCH010000001">
    <property type="protein sequence ID" value="MCQ5120806.1"/>
    <property type="molecule type" value="Genomic_DNA"/>
</dbReference>
<gene>
    <name evidence="6" type="ORF">NE663_00855</name>
</gene>
<dbReference type="InterPro" id="IPR001434">
    <property type="entry name" value="OmcB-like_DUF11"/>
</dbReference>
<feature type="region of interest" description="Disordered" evidence="1">
    <location>
        <begin position="2171"/>
        <end position="2192"/>
    </location>
</feature>
<dbReference type="InterPro" id="IPR047589">
    <property type="entry name" value="DUF11_rpt"/>
</dbReference>
<evidence type="ECO:0000259" key="5">
    <source>
        <dbReference type="Pfam" id="PF24547"/>
    </source>
</evidence>
<dbReference type="RefSeq" id="WP_256197252.1">
    <property type="nucleotide sequence ID" value="NZ_JANGCH010000001.1"/>
</dbReference>
<organism evidence="6 7">
    <name type="scientific">Massilicoli timonensis</name>
    <dbReference type="NCBI Taxonomy" id="2015901"/>
    <lineage>
        <taxon>Bacteria</taxon>
        <taxon>Bacillati</taxon>
        <taxon>Bacillota</taxon>
        <taxon>Erysipelotrichia</taxon>
        <taxon>Erysipelotrichales</taxon>
        <taxon>Erysipelotrichaceae</taxon>
        <taxon>Massilicoli</taxon>
    </lineage>
</organism>
<dbReference type="Pfam" id="PF05738">
    <property type="entry name" value="Cna_B"/>
    <property type="match status" value="2"/>
</dbReference>
<reference evidence="6 7" key="1">
    <citation type="submission" date="2022-06" db="EMBL/GenBank/DDBJ databases">
        <title>Isolation of gut microbiota from human fecal samples.</title>
        <authorList>
            <person name="Pamer E.G."/>
            <person name="Barat B."/>
            <person name="Waligurski E."/>
            <person name="Medina S."/>
            <person name="Paddock L."/>
            <person name="Mostad J."/>
        </authorList>
    </citation>
    <scope>NUCLEOTIDE SEQUENCE [LARGE SCALE GENOMIC DNA]</scope>
    <source>
        <strain evidence="6 7">DFI.6.1</strain>
    </source>
</reference>
<proteinExistence type="predicted"/>
<dbReference type="Gene3D" id="2.60.40.1140">
    <property type="entry name" value="Collagen-binding surface protein Cna, B-type domain"/>
    <property type="match status" value="2"/>
</dbReference>
<evidence type="ECO:0000313" key="6">
    <source>
        <dbReference type="EMBL" id="MCQ5120806.1"/>
    </source>
</evidence>
<feature type="domain" description="DUF7601" evidence="5">
    <location>
        <begin position="1265"/>
        <end position="1384"/>
    </location>
</feature>
<dbReference type="NCBIfam" id="TIGR01451">
    <property type="entry name" value="B_ant_repeat"/>
    <property type="match status" value="1"/>
</dbReference>
<dbReference type="Proteomes" id="UP001524435">
    <property type="component" value="Unassembled WGS sequence"/>
</dbReference>
<evidence type="ECO:0000259" key="4">
    <source>
        <dbReference type="Pfam" id="PF05738"/>
    </source>
</evidence>
<dbReference type="Gene3D" id="2.60.40.740">
    <property type="match status" value="1"/>
</dbReference>
<keyword evidence="2" id="KW-0472">Membrane</keyword>
<evidence type="ECO:0000256" key="1">
    <source>
        <dbReference type="SAM" id="MobiDB-lite"/>
    </source>
</evidence>
<feature type="domain" description="DUF7601" evidence="5">
    <location>
        <begin position="1533"/>
        <end position="1662"/>
    </location>
</feature>
<evidence type="ECO:0000313" key="7">
    <source>
        <dbReference type="Proteomes" id="UP001524435"/>
    </source>
</evidence>
<dbReference type="SUPFAM" id="SSF49478">
    <property type="entry name" value="Cna protein B-type domain"/>
    <property type="match status" value="1"/>
</dbReference>
<dbReference type="Pfam" id="PF01345">
    <property type="entry name" value="DUF11"/>
    <property type="match status" value="1"/>
</dbReference>
<feature type="domain" description="CNA-B" evidence="4">
    <location>
        <begin position="1670"/>
        <end position="1754"/>
    </location>
</feature>